<keyword evidence="1" id="KW-0732">Signal</keyword>
<protein>
    <recommendedName>
        <fullName evidence="4">DUF1311 domain-containing protein</fullName>
    </recommendedName>
</protein>
<evidence type="ECO:0000313" key="2">
    <source>
        <dbReference type="EMBL" id="MCS0610847.1"/>
    </source>
</evidence>
<name>A0ABT2BQQ4_9BURK</name>
<organism evidence="2 3">
    <name type="scientific">Massilia solisilvae</name>
    <dbReference type="NCBI Taxonomy" id="1811225"/>
    <lineage>
        <taxon>Bacteria</taxon>
        <taxon>Pseudomonadati</taxon>
        <taxon>Pseudomonadota</taxon>
        <taxon>Betaproteobacteria</taxon>
        <taxon>Burkholderiales</taxon>
        <taxon>Oxalobacteraceae</taxon>
        <taxon>Telluria group</taxon>
        <taxon>Massilia</taxon>
    </lineage>
</organism>
<reference evidence="2 3" key="1">
    <citation type="submission" date="2022-08" db="EMBL/GenBank/DDBJ databases">
        <title>Reclassification of Massilia species as members of the genera Telluria, Duganella, Pseudoduganella, Mokoshia gen. nov. and Zemynaea gen. nov. using orthogonal and non-orthogonal genome-based approaches.</title>
        <authorList>
            <person name="Bowman J.P."/>
        </authorList>
    </citation>
    <scope>NUCLEOTIDE SEQUENCE [LARGE SCALE GENOMIC DNA]</scope>
    <source>
        <strain evidence="2 3">JCM 31607</strain>
    </source>
</reference>
<dbReference type="Proteomes" id="UP001205861">
    <property type="component" value="Unassembled WGS sequence"/>
</dbReference>
<proteinExistence type="predicted"/>
<dbReference type="EMBL" id="JANUGV010000009">
    <property type="protein sequence ID" value="MCS0610847.1"/>
    <property type="molecule type" value="Genomic_DNA"/>
</dbReference>
<feature type="chain" id="PRO_5047332843" description="DUF1311 domain-containing protein" evidence="1">
    <location>
        <begin position="20"/>
        <end position="107"/>
    </location>
</feature>
<gene>
    <name evidence="2" type="ORF">NX773_21995</name>
</gene>
<keyword evidence="3" id="KW-1185">Reference proteome</keyword>
<accession>A0ABT2BQQ4</accession>
<evidence type="ECO:0008006" key="4">
    <source>
        <dbReference type="Google" id="ProtNLM"/>
    </source>
</evidence>
<dbReference type="RefSeq" id="WP_258858382.1">
    <property type="nucleotide sequence ID" value="NZ_JANUGV010000009.1"/>
</dbReference>
<evidence type="ECO:0000313" key="3">
    <source>
        <dbReference type="Proteomes" id="UP001205861"/>
    </source>
</evidence>
<comment type="caution">
    <text evidence="2">The sequence shown here is derived from an EMBL/GenBank/DDBJ whole genome shotgun (WGS) entry which is preliminary data.</text>
</comment>
<sequence>MRLLIASLLMMTASTYAAATPKQAQCEALSKPIEAKTAELQKADKATPQACAGWRQTIKMLEKYVADADKMGCPMAYVSGQPAGGPEERAVMLKEIKQAIVEECKGK</sequence>
<feature type="signal peptide" evidence="1">
    <location>
        <begin position="1"/>
        <end position="19"/>
    </location>
</feature>
<evidence type="ECO:0000256" key="1">
    <source>
        <dbReference type="SAM" id="SignalP"/>
    </source>
</evidence>